<keyword evidence="1" id="KW-0732">Signal</keyword>
<gene>
    <name evidence="2" type="primary">lipO_15</name>
    <name evidence="2" type="ORF">CLORY_45290</name>
</gene>
<evidence type="ECO:0000313" key="3">
    <source>
        <dbReference type="Proteomes" id="UP000190080"/>
    </source>
</evidence>
<dbReference type="OrthoDB" id="2491264at2"/>
<evidence type="ECO:0000256" key="1">
    <source>
        <dbReference type="SAM" id="SignalP"/>
    </source>
</evidence>
<feature type="signal peptide" evidence="1">
    <location>
        <begin position="1"/>
        <end position="24"/>
    </location>
</feature>
<sequence length="532" mass="59579">MKMKRALGISVAVCTALASLTGCASKKSDTAKSSGPVQLKAIMLKHPLTKDLNKMEWLTKIEKKANVKIKWDQITADWDQKKGTLLASGDIPDLIFGPTPILDSDFSQYQGLFQDLTDLIKKDAPNIQKMFEEKPELKALATQSDGKIYGLPKYQRFWPVSSTRTFINKQWLKKLGLKTPTNWDELYNVLLAFKTKDPNGNGKADEIPMDWAPGQGYFNAMYLIGGEGITLTAGSADGFYVDNGKVKNLYNSNEYKNLVKFLNKCFKAGLVNPEVFTQDYTKYQSVARGTGKTAKVGFTWGWLSSDRFGTEVSNQYESIKQLKSSANYTGKVTYDYSFDALNYGGNMVQMSSKCANKDAAMKFVDQFYNPETSLQVLFGSVGPNISKNDDGSYTILPPKDKKMDPGTWKWTSSMADDGPMYISDSLKVTLGSDMQSIQKEDEANKSVLQSIDPKKDVFPGTFIKYSTQDNNKLALDNTNVTNLTKAKWAKWIAKGGIDAEWDAYVKNLDKAGLPEMIQIKQKYYDEYMKNNQ</sequence>
<dbReference type="SUPFAM" id="SSF53850">
    <property type="entry name" value="Periplasmic binding protein-like II"/>
    <property type="match status" value="1"/>
</dbReference>
<protein>
    <submittedName>
        <fullName evidence="2">Lipoprotein LipO</fullName>
    </submittedName>
</protein>
<dbReference type="Proteomes" id="UP000190080">
    <property type="component" value="Unassembled WGS sequence"/>
</dbReference>
<dbReference type="PANTHER" id="PTHR43649">
    <property type="entry name" value="ARABINOSE-BINDING PROTEIN-RELATED"/>
    <property type="match status" value="1"/>
</dbReference>
<dbReference type="InterPro" id="IPR050490">
    <property type="entry name" value="Bact_solute-bd_prot1"/>
</dbReference>
<reference evidence="2 3" key="1">
    <citation type="submission" date="2017-03" db="EMBL/GenBank/DDBJ databases">
        <title>Genome sequence of Clostridium oryzae DSM 28571.</title>
        <authorList>
            <person name="Poehlein A."/>
            <person name="Daniel R."/>
        </authorList>
    </citation>
    <scope>NUCLEOTIDE SEQUENCE [LARGE SCALE GENOMIC DNA]</scope>
    <source>
        <strain evidence="2 3">DSM 28571</strain>
    </source>
</reference>
<dbReference type="EMBL" id="MZGV01000133">
    <property type="protein sequence ID" value="OPJ54665.1"/>
    <property type="molecule type" value="Genomic_DNA"/>
</dbReference>
<proteinExistence type="predicted"/>
<dbReference type="Gene3D" id="3.40.190.10">
    <property type="entry name" value="Periplasmic binding protein-like II"/>
    <property type="match status" value="2"/>
</dbReference>
<keyword evidence="3" id="KW-1185">Reference proteome</keyword>
<organism evidence="2 3">
    <name type="scientific">Clostridium oryzae</name>
    <dbReference type="NCBI Taxonomy" id="1450648"/>
    <lineage>
        <taxon>Bacteria</taxon>
        <taxon>Bacillati</taxon>
        <taxon>Bacillota</taxon>
        <taxon>Clostridia</taxon>
        <taxon>Eubacteriales</taxon>
        <taxon>Clostridiaceae</taxon>
        <taxon>Clostridium</taxon>
    </lineage>
</organism>
<evidence type="ECO:0000313" key="2">
    <source>
        <dbReference type="EMBL" id="OPJ54665.1"/>
    </source>
</evidence>
<dbReference type="PANTHER" id="PTHR43649:SF17">
    <property type="entry name" value="ABC TRANSPORTER SOLUTE BINDING PROTEIN-SUGAR TRANSPORT"/>
    <property type="match status" value="1"/>
</dbReference>
<dbReference type="PROSITE" id="PS51257">
    <property type="entry name" value="PROKAR_LIPOPROTEIN"/>
    <property type="match status" value="1"/>
</dbReference>
<accession>A0A1V4I4Z2</accession>
<name>A0A1V4I4Z2_9CLOT</name>
<dbReference type="AlphaFoldDB" id="A0A1V4I4Z2"/>
<keyword evidence="2" id="KW-0449">Lipoprotein</keyword>
<comment type="caution">
    <text evidence="2">The sequence shown here is derived from an EMBL/GenBank/DDBJ whole genome shotgun (WGS) entry which is preliminary data.</text>
</comment>
<dbReference type="RefSeq" id="WP_079428801.1">
    <property type="nucleotide sequence ID" value="NZ_MZGV01000133.1"/>
</dbReference>
<dbReference type="STRING" id="1450648.CLORY_45290"/>
<feature type="chain" id="PRO_5038367914" evidence="1">
    <location>
        <begin position="25"/>
        <end position="532"/>
    </location>
</feature>